<dbReference type="PANTHER" id="PTHR46481:SF5">
    <property type="entry name" value="OS08G0393150 PROTEIN"/>
    <property type="match status" value="1"/>
</dbReference>
<evidence type="ECO:0000259" key="3">
    <source>
        <dbReference type="Pfam" id="PF05699"/>
    </source>
</evidence>
<name>A0A9W8CCN4_9POAL</name>
<keyword evidence="1" id="KW-0238">DNA-binding</keyword>
<feature type="region of interest" description="Disordered" evidence="2">
    <location>
        <begin position="722"/>
        <end position="742"/>
    </location>
</feature>
<gene>
    <name evidence="5" type="ORF">BS78_K091000</name>
</gene>
<dbReference type="OrthoDB" id="691693at2759"/>
<dbReference type="EMBL" id="MU630165">
    <property type="protein sequence ID" value="KAJ1254304.1"/>
    <property type="molecule type" value="Genomic_DNA"/>
</dbReference>
<evidence type="ECO:0000259" key="4">
    <source>
        <dbReference type="Pfam" id="PF14372"/>
    </source>
</evidence>
<dbReference type="PANTHER" id="PTHR46481">
    <property type="entry name" value="ZINC FINGER BED DOMAIN-CONTAINING PROTEIN 4"/>
    <property type="match status" value="1"/>
</dbReference>
<dbReference type="SUPFAM" id="SSF53098">
    <property type="entry name" value="Ribonuclease H-like"/>
    <property type="match status" value="1"/>
</dbReference>
<reference evidence="5 6" key="1">
    <citation type="submission" date="2022-10" db="EMBL/GenBank/DDBJ databases">
        <title>WGS assembly of Paspalum vaginatum 540-79.</title>
        <authorList>
            <person name="Sun G."/>
            <person name="Wase N."/>
            <person name="Shu S."/>
            <person name="Jenkins J."/>
            <person name="Zhou B."/>
            <person name="Torres-Rodriguez J."/>
            <person name="Chen C."/>
            <person name="Sandor L."/>
            <person name="Plott C."/>
            <person name="Yoshinga Y."/>
            <person name="Daum C."/>
            <person name="Qi P."/>
            <person name="Barry K."/>
            <person name="Lipzen A."/>
            <person name="Berry L."/>
            <person name="Pedersen C."/>
            <person name="Gottilla T."/>
            <person name="Foltz A."/>
            <person name="Yu H."/>
            <person name="O'Malley R."/>
            <person name="Zhang C."/>
            <person name="Devos K."/>
            <person name="Sigmon B."/>
            <person name="Yu B."/>
            <person name="Obata T."/>
            <person name="Schmutz J."/>
            <person name="Schnable J."/>
        </authorList>
    </citation>
    <scope>NUCLEOTIDE SEQUENCE [LARGE SCALE GENOMIC DNA]</scope>
    <source>
        <strain evidence="6">cv. 540-79</strain>
    </source>
</reference>
<dbReference type="AlphaFoldDB" id="A0A9W8CCN4"/>
<keyword evidence="6" id="KW-1185">Reference proteome</keyword>
<dbReference type="InterPro" id="IPR012337">
    <property type="entry name" value="RNaseH-like_sf"/>
</dbReference>
<evidence type="ECO:0000256" key="2">
    <source>
        <dbReference type="SAM" id="MobiDB-lite"/>
    </source>
</evidence>
<evidence type="ECO:0000256" key="1">
    <source>
        <dbReference type="ARBA" id="ARBA00023125"/>
    </source>
</evidence>
<feature type="domain" description="HAT C-terminal dimerisation" evidence="3">
    <location>
        <begin position="632"/>
        <end position="716"/>
    </location>
</feature>
<dbReference type="InterPro" id="IPR008906">
    <property type="entry name" value="HATC_C_dom"/>
</dbReference>
<dbReference type="InterPro" id="IPR025525">
    <property type="entry name" value="hAT-like_transposase_RNase-H"/>
</dbReference>
<evidence type="ECO:0008006" key="7">
    <source>
        <dbReference type="Google" id="ProtNLM"/>
    </source>
</evidence>
<evidence type="ECO:0000313" key="6">
    <source>
        <dbReference type="Proteomes" id="UP001164776"/>
    </source>
</evidence>
<dbReference type="InterPro" id="IPR052035">
    <property type="entry name" value="ZnF_BED_domain_contain"/>
</dbReference>
<dbReference type="GO" id="GO:0046983">
    <property type="term" value="F:protein dimerization activity"/>
    <property type="evidence" value="ECO:0007669"/>
    <property type="project" value="InterPro"/>
</dbReference>
<dbReference type="Pfam" id="PF14372">
    <property type="entry name" value="hAT-like_RNase-H"/>
    <property type="match status" value="1"/>
</dbReference>
<dbReference type="GO" id="GO:0003677">
    <property type="term" value="F:DNA binding"/>
    <property type="evidence" value="ECO:0007669"/>
    <property type="project" value="UniProtKB-KW"/>
</dbReference>
<accession>A0A9W8CCN4</accession>
<sequence>MAPMRVLWLLQLGQSRRQGWPPNHAPEGMPSKISQQWKPGRAWLLLARIALANSLHFAPASTKRFRRLVNQYVVKLQMESYNMFSVIAMDRVSSVAEMEEENRDAMSTEQSSRSAKRRAKVREYVDTELVDGKEKAVCKFCKTHLSSVAGQGTTHLNRHIASYCREIPLEDRERFLATMKTKPNDGDQHVFDPAVFRGLIAKYFISAEIAFRKAEDPCWKEMINYCQPSFRIVGRQSVRGDCLLLYEEEKLILVDKIAKQKSHVSLTADLWSSNQNLGYLGVTAHFIDEEFELQKKIIAFKQVSYPHNSFAVQDGITSCLLEWELIDKIFTLTLDNASVNNRAMSEMRDALGSQMFFRGEHFHVRCGAHVLNIMVQSGLKVIPNAVGRIRDIIKVVISTPSRLQSFNAIVQTLGLKAKSGLVLDVPHRWNSTFDMLHEALKYKAALNRFAAEHFMSAPLDDDWAKVEALHGFLQEFSEATKAFSADRHPTAHLFLKMVLAIRVILLDEEWNSNELLNEIAFQKYWAQPNIVLLIAAVLDLTQKMDFIKFYLYTIGENAKVKMRELKQYMRRYYLEYEKVVRCQSVLVEVQDTSEDTFICSPSGQQLCGKRRVEFAFEQFASQNSSARTERSELDAYLEDPRVPKKVDESVNVLAWWKKNADAYPTLSLMARDFLAIPVSTVSSESAFSAAGRILGKNRTSLSPETLEALVCAKDWLIGFNDEEEGEPMTGKRMFDSEDSDDE</sequence>
<dbReference type="Proteomes" id="UP001164776">
    <property type="component" value="Unassembled WGS sequence"/>
</dbReference>
<dbReference type="Pfam" id="PF05699">
    <property type="entry name" value="Dimer_Tnp_hAT"/>
    <property type="match status" value="1"/>
</dbReference>
<dbReference type="SMART" id="SM00614">
    <property type="entry name" value="ZnF_BED"/>
    <property type="match status" value="1"/>
</dbReference>
<comment type="caution">
    <text evidence="5">The sequence shown here is derived from an EMBL/GenBank/DDBJ whole genome shotgun (WGS) entry which is preliminary data.</text>
</comment>
<protein>
    <recommendedName>
        <fullName evidence="7">BED-type domain-containing protein</fullName>
    </recommendedName>
</protein>
<proteinExistence type="predicted"/>
<feature type="domain" description="hAT-like transposase RNase-H fold" evidence="4">
    <location>
        <begin position="484"/>
        <end position="576"/>
    </location>
</feature>
<organism evidence="5 6">
    <name type="scientific">Paspalum vaginatum</name>
    <name type="common">seashore paspalum</name>
    <dbReference type="NCBI Taxonomy" id="158149"/>
    <lineage>
        <taxon>Eukaryota</taxon>
        <taxon>Viridiplantae</taxon>
        <taxon>Streptophyta</taxon>
        <taxon>Embryophyta</taxon>
        <taxon>Tracheophyta</taxon>
        <taxon>Spermatophyta</taxon>
        <taxon>Magnoliopsida</taxon>
        <taxon>Liliopsida</taxon>
        <taxon>Poales</taxon>
        <taxon>Poaceae</taxon>
        <taxon>PACMAD clade</taxon>
        <taxon>Panicoideae</taxon>
        <taxon>Andropogonodae</taxon>
        <taxon>Paspaleae</taxon>
        <taxon>Paspalinae</taxon>
        <taxon>Paspalum</taxon>
    </lineage>
</organism>
<evidence type="ECO:0000313" key="5">
    <source>
        <dbReference type="EMBL" id="KAJ1254304.1"/>
    </source>
</evidence>